<name>A0A815F1R2_9BILA</name>
<evidence type="ECO:0000313" key="1">
    <source>
        <dbReference type="EMBL" id="CAF1319612.1"/>
    </source>
</evidence>
<dbReference type="EMBL" id="CAJNOT010002483">
    <property type="protein sequence ID" value="CAF1319612.1"/>
    <property type="molecule type" value="Genomic_DNA"/>
</dbReference>
<sequence length="448" mass="52481">MPGSIPNLTTLGDLINKSNMTLAEAEFKFGSLQQFQSGFGFCSEDTTGVIPKIEYDSSTNSFIGFTTPIVDGIPLRKHYQSDTFDDFKIICNTNETAPLLNIHMFQSISIEDDPTNFPKPFLLSAYGVDNKFTAMDILHRWMHIFERCLDKGVRIVGFSTVEQQHLPKQKLINIHSFNSQPCESLFTDARSLSSTFSTVVNFTVKDFIRRSQKLSILNQFRYNQLEKDLSFPIHHKHKREHPLPSLHQLDEIDTLDIQQLISNAYDQALHLIKHSKILDTLNEHKINCINDLTHPLAPQRLVRRCADTFKPAFNIINYHSTIPSFLREKYHIFFGDLLERLKVDMTILDYNYTRLNQYLRMLVYEQMCVLHLRLHEIQRIDEKEYPLALKFFLQFDVNMFNMKTYSFRYTRPRTLNEGLFCIREPDARYELAACDNCGLYYPQYDMKY</sequence>
<dbReference type="Proteomes" id="UP000663864">
    <property type="component" value="Unassembled WGS sequence"/>
</dbReference>
<gene>
    <name evidence="1" type="ORF">ZHD862_LOCUS28938</name>
</gene>
<evidence type="ECO:0000313" key="2">
    <source>
        <dbReference type="Proteomes" id="UP000663864"/>
    </source>
</evidence>
<organism evidence="1 2">
    <name type="scientific">Rotaria sordida</name>
    <dbReference type="NCBI Taxonomy" id="392033"/>
    <lineage>
        <taxon>Eukaryota</taxon>
        <taxon>Metazoa</taxon>
        <taxon>Spiralia</taxon>
        <taxon>Gnathifera</taxon>
        <taxon>Rotifera</taxon>
        <taxon>Eurotatoria</taxon>
        <taxon>Bdelloidea</taxon>
        <taxon>Philodinida</taxon>
        <taxon>Philodinidae</taxon>
        <taxon>Rotaria</taxon>
    </lineage>
</organism>
<proteinExistence type="predicted"/>
<reference evidence="1" key="1">
    <citation type="submission" date="2021-02" db="EMBL/GenBank/DDBJ databases">
        <authorList>
            <person name="Nowell W R."/>
        </authorList>
    </citation>
    <scope>NUCLEOTIDE SEQUENCE</scope>
</reference>
<comment type="caution">
    <text evidence="1">The sequence shown here is derived from an EMBL/GenBank/DDBJ whole genome shotgun (WGS) entry which is preliminary data.</text>
</comment>
<dbReference type="AlphaFoldDB" id="A0A815F1R2"/>
<protein>
    <submittedName>
        <fullName evidence="1">Uncharacterized protein</fullName>
    </submittedName>
</protein>
<accession>A0A815F1R2</accession>